<dbReference type="Gene3D" id="3.20.80.10">
    <property type="entry name" value="Regulatory factor, effector binding domain"/>
    <property type="match status" value="1"/>
</dbReference>
<dbReference type="Proteomes" id="UP000677803">
    <property type="component" value="Unassembled WGS sequence"/>
</dbReference>
<dbReference type="OrthoDB" id="6424451at2759"/>
<dbReference type="GO" id="GO:0005737">
    <property type="term" value="C:cytoplasm"/>
    <property type="evidence" value="ECO:0007669"/>
    <property type="project" value="TreeGrafter"/>
</dbReference>
<gene>
    <name evidence="3" type="ORF">MMEN_LOCUS3871</name>
</gene>
<name>A0A8S4AKR5_9TELE</name>
<dbReference type="GO" id="GO:0020037">
    <property type="term" value="F:heme binding"/>
    <property type="evidence" value="ECO:0007669"/>
    <property type="project" value="TreeGrafter"/>
</dbReference>
<comment type="similarity">
    <text evidence="1">Belongs to the HEBP family.</text>
</comment>
<keyword evidence="2" id="KW-0732">Signal</keyword>
<dbReference type="AlphaFoldDB" id="A0A8S4AKR5"/>
<proteinExistence type="inferred from homology"/>
<comment type="caution">
    <text evidence="3">The sequence shown here is derived from an EMBL/GenBank/DDBJ whole genome shotgun (WGS) entry which is preliminary data.</text>
</comment>
<dbReference type="EMBL" id="CAJRST010003335">
    <property type="protein sequence ID" value="CAG5867068.1"/>
    <property type="molecule type" value="Genomic_DNA"/>
</dbReference>
<protein>
    <submittedName>
        <fullName evidence="3">(Atlantic silverside) hypothetical protein</fullName>
    </submittedName>
</protein>
<dbReference type="InterPro" id="IPR011256">
    <property type="entry name" value="Reg_factor_effector_dom_sf"/>
</dbReference>
<feature type="chain" id="PRO_5035938794" evidence="2">
    <location>
        <begin position="22"/>
        <end position="193"/>
    </location>
</feature>
<evidence type="ECO:0000256" key="2">
    <source>
        <dbReference type="SAM" id="SignalP"/>
    </source>
</evidence>
<evidence type="ECO:0000313" key="4">
    <source>
        <dbReference type="Proteomes" id="UP000677803"/>
    </source>
</evidence>
<dbReference type="InterPro" id="IPR006917">
    <property type="entry name" value="SOUL_heme-bd"/>
</dbReference>
<accession>A0A8S4AKR5</accession>
<dbReference type="PANTHER" id="PTHR11220:SF69">
    <property type="entry name" value="HEME-BINDING PROTEIN 2"/>
    <property type="match status" value="1"/>
</dbReference>
<feature type="signal peptide" evidence="2">
    <location>
        <begin position="1"/>
        <end position="21"/>
    </location>
</feature>
<evidence type="ECO:0000313" key="3">
    <source>
        <dbReference type="EMBL" id="CAG5867068.1"/>
    </source>
</evidence>
<sequence>MEPSCPAFVALVAVLFCSGKASDICHQKPCPEYQVVETNPEFEERRYVATDWITTNIAGKESADFLAANERLKAECQRLKKAGQEIPDSWPVLVTVTEGTDKPDISLSWFVPPGMKPEISDSSVTLQHREAATVYIRSFGGTPSLQLGLENTKVLREALVKAGKSFDPHTYHGAAYDSFFSLTHHNEVWIYAA</sequence>
<dbReference type="Pfam" id="PF04832">
    <property type="entry name" value="SOUL"/>
    <property type="match status" value="1"/>
</dbReference>
<organism evidence="3 4">
    <name type="scientific">Menidia menidia</name>
    <name type="common">Atlantic silverside</name>
    <dbReference type="NCBI Taxonomy" id="238744"/>
    <lineage>
        <taxon>Eukaryota</taxon>
        <taxon>Metazoa</taxon>
        <taxon>Chordata</taxon>
        <taxon>Craniata</taxon>
        <taxon>Vertebrata</taxon>
        <taxon>Euteleostomi</taxon>
        <taxon>Actinopterygii</taxon>
        <taxon>Neopterygii</taxon>
        <taxon>Teleostei</taxon>
        <taxon>Neoteleostei</taxon>
        <taxon>Acanthomorphata</taxon>
        <taxon>Ovalentaria</taxon>
        <taxon>Atherinomorphae</taxon>
        <taxon>Atheriniformes</taxon>
        <taxon>Atherinopsidae</taxon>
        <taxon>Menidiinae</taxon>
        <taxon>Menidia</taxon>
    </lineage>
</organism>
<reference evidence="3" key="1">
    <citation type="submission" date="2021-05" db="EMBL/GenBank/DDBJ databases">
        <authorList>
            <person name="Tigano A."/>
        </authorList>
    </citation>
    <scope>NUCLEOTIDE SEQUENCE</scope>
</reference>
<evidence type="ECO:0000256" key="1">
    <source>
        <dbReference type="ARBA" id="ARBA00009817"/>
    </source>
</evidence>
<dbReference type="PANTHER" id="PTHR11220">
    <property type="entry name" value="HEME-BINDING PROTEIN-RELATED"/>
    <property type="match status" value="1"/>
</dbReference>
<dbReference type="SUPFAM" id="SSF55136">
    <property type="entry name" value="Probable bacterial effector-binding domain"/>
    <property type="match status" value="1"/>
</dbReference>
<keyword evidence="4" id="KW-1185">Reference proteome</keyword>